<evidence type="ECO:0000256" key="2">
    <source>
        <dbReference type="ARBA" id="ARBA00022692"/>
    </source>
</evidence>
<keyword evidence="6" id="KW-1015">Disulfide bond</keyword>
<dbReference type="GeneID" id="115474271"/>
<keyword evidence="2 11" id="KW-0812">Transmembrane</keyword>
<sequence length="208" mass="23751">MILRILLTLGFLPLALLKGTSVSVGQSPVLVVYDSVNLTCNCNCKETTKEFRASLRRGASKSVEICAGSFNISYQSFESNDKISCFVVKDEEKVTFHLRNLNVNHTDIYFCKLETMYPPPYLYTTDNGTVIHVKEKLFCEPPKPFLLMVALVGMLVFYSVLMTAAGCYCWQKSKKTKLHQSDYMNTTPRRPNKYYQPYIPTRGNPKFH</sequence>
<keyword evidence="14" id="KW-1185">Reference proteome</keyword>
<dbReference type="PRINTS" id="PR01717">
    <property type="entry name" value="CD28ANTIGEN"/>
</dbReference>
<keyword evidence="9" id="KW-0393">Immunoglobulin domain</keyword>
<dbReference type="FunFam" id="2.60.40.10:FF:000874">
    <property type="entry name" value="Inducible T-cell costimulator"/>
    <property type="match status" value="1"/>
</dbReference>
<evidence type="ECO:0000256" key="8">
    <source>
        <dbReference type="ARBA" id="ARBA00023180"/>
    </source>
</evidence>
<evidence type="ECO:0000256" key="4">
    <source>
        <dbReference type="ARBA" id="ARBA00022989"/>
    </source>
</evidence>
<dbReference type="GO" id="GO:0009897">
    <property type="term" value="C:external side of plasma membrane"/>
    <property type="evidence" value="ECO:0007669"/>
    <property type="project" value="TreeGrafter"/>
</dbReference>
<dbReference type="InParanoid" id="A0A6P7YKL7"/>
<feature type="transmembrane region" description="Helical" evidence="11">
    <location>
        <begin position="145"/>
        <end position="170"/>
    </location>
</feature>
<dbReference type="Proteomes" id="UP000515156">
    <property type="component" value="Chromosome 7"/>
</dbReference>
<feature type="signal peptide" evidence="12">
    <location>
        <begin position="1"/>
        <end position="17"/>
    </location>
</feature>
<dbReference type="InterPro" id="IPR008093">
    <property type="entry name" value="CD28"/>
</dbReference>
<reference evidence="15" key="1">
    <citation type="submission" date="2025-08" db="UniProtKB">
        <authorList>
            <consortium name="RefSeq"/>
        </authorList>
    </citation>
    <scope>IDENTIFICATION</scope>
</reference>
<evidence type="ECO:0000256" key="12">
    <source>
        <dbReference type="SAM" id="SignalP"/>
    </source>
</evidence>
<feature type="chain" id="PRO_5028021608" evidence="12">
    <location>
        <begin position="18"/>
        <end position="208"/>
    </location>
</feature>
<keyword evidence="7" id="KW-0675">Receptor</keyword>
<evidence type="ECO:0000256" key="7">
    <source>
        <dbReference type="ARBA" id="ARBA00023170"/>
    </source>
</evidence>
<proteinExistence type="predicted"/>
<evidence type="ECO:0000256" key="3">
    <source>
        <dbReference type="ARBA" id="ARBA00022729"/>
    </source>
</evidence>
<accession>A0A6P7YKL7</accession>
<dbReference type="OrthoDB" id="8654606at2759"/>
<dbReference type="CTD" id="940"/>
<dbReference type="RefSeq" id="XP_030065528.1">
    <property type="nucleotide sequence ID" value="XM_030209668.1"/>
</dbReference>
<evidence type="ECO:0000256" key="9">
    <source>
        <dbReference type="ARBA" id="ARBA00023319"/>
    </source>
</evidence>
<gene>
    <name evidence="15" type="primary">CD28</name>
</gene>
<evidence type="ECO:0000259" key="13">
    <source>
        <dbReference type="Pfam" id="PF07686"/>
    </source>
</evidence>
<evidence type="ECO:0000256" key="1">
    <source>
        <dbReference type="ARBA" id="ARBA00004479"/>
    </source>
</evidence>
<dbReference type="GO" id="GO:0006955">
    <property type="term" value="P:immune response"/>
    <property type="evidence" value="ECO:0007669"/>
    <property type="project" value="InterPro"/>
</dbReference>
<evidence type="ECO:0000256" key="10">
    <source>
        <dbReference type="SAM" id="MobiDB-lite"/>
    </source>
</evidence>
<dbReference type="GO" id="GO:0050852">
    <property type="term" value="P:T cell receptor signaling pathway"/>
    <property type="evidence" value="ECO:0007669"/>
    <property type="project" value="TreeGrafter"/>
</dbReference>
<evidence type="ECO:0000256" key="11">
    <source>
        <dbReference type="SAM" id="Phobius"/>
    </source>
</evidence>
<dbReference type="KEGG" id="muo:115474271"/>
<feature type="domain" description="Immunoglobulin V-set" evidence="13">
    <location>
        <begin position="34"/>
        <end position="133"/>
    </location>
</feature>
<organism evidence="14 15">
    <name type="scientific">Microcaecilia unicolor</name>
    <dbReference type="NCBI Taxonomy" id="1415580"/>
    <lineage>
        <taxon>Eukaryota</taxon>
        <taxon>Metazoa</taxon>
        <taxon>Chordata</taxon>
        <taxon>Craniata</taxon>
        <taxon>Vertebrata</taxon>
        <taxon>Euteleostomi</taxon>
        <taxon>Amphibia</taxon>
        <taxon>Gymnophiona</taxon>
        <taxon>Siphonopidae</taxon>
        <taxon>Microcaecilia</taxon>
    </lineage>
</organism>
<protein>
    <submittedName>
        <fullName evidence="15">T-cell-specific surface glycoprotein CD28</fullName>
    </submittedName>
</protein>
<evidence type="ECO:0000313" key="15">
    <source>
        <dbReference type="RefSeq" id="XP_030065528.1"/>
    </source>
</evidence>
<dbReference type="SUPFAM" id="SSF48726">
    <property type="entry name" value="Immunoglobulin"/>
    <property type="match status" value="1"/>
</dbReference>
<keyword evidence="5 11" id="KW-0472">Membrane</keyword>
<dbReference type="FunCoup" id="A0A6P7YKL7">
    <property type="interactions" value="316"/>
</dbReference>
<dbReference type="InterPro" id="IPR036179">
    <property type="entry name" value="Ig-like_dom_sf"/>
</dbReference>
<evidence type="ECO:0000313" key="14">
    <source>
        <dbReference type="Proteomes" id="UP000515156"/>
    </source>
</evidence>
<name>A0A6P7YKL7_9AMPH</name>
<keyword evidence="8" id="KW-0325">Glycoprotein</keyword>
<dbReference type="AlphaFoldDB" id="A0A6P7YKL7"/>
<feature type="region of interest" description="Disordered" evidence="10">
    <location>
        <begin position="181"/>
        <end position="208"/>
    </location>
</feature>
<keyword evidence="3 12" id="KW-0732">Signal</keyword>
<dbReference type="GO" id="GO:0042129">
    <property type="term" value="P:regulation of T cell proliferation"/>
    <property type="evidence" value="ECO:0007669"/>
    <property type="project" value="InterPro"/>
</dbReference>
<evidence type="ECO:0000256" key="6">
    <source>
        <dbReference type="ARBA" id="ARBA00023157"/>
    </source>
</evidence>
<keyword evidence="4 11" id="KW-1133">Transmembrane helix</keyword>
<dbReference type="PANTHER" id="PTHR11494:SF7">
    <property type="entry name" value="T-CELL-SPECIFIC SURFACE GLYCOPROTEIN CD28"/>
    <property type="match status" value="1"/>
</dbReference>
<dbReference type="Pfam" id="PF07686">
    <property type="entry name" value="V-set"/>
    <property type="match status" value="1"/>
</dbReference>
<evidence type="ECO:0000256" key="5">
    <source>
        <dbReference type="ARBA" id="ARBA00023136"/>
    </source>
</evidence>
<dbReference type="PANTHER" id="PTHR11494">
    <property type="entry name" value="CYTOTOXIC T-LYMPHOCYTE PROTEIN"/>
    <property type="match status" value="1"/>
</dbReference>
<dbReference type="InterPro" id="IPR013783">
    <property type="entry name" value="Ig-like_fold"/>
</dbReference>
<dbReference type="Gene3D" id="2.60.40.10">
    <property type="entry name" value="Immunoglobulins"/>
    <property type="match status" value="1"/>
</dbReference>
<dbReference type="InterPro" id="IPR040216">
    <property type="entry name" value="CTLA4/CD28"/>
</dbReference>
<dbReference type="InterPro" id="IPR013106">
    <property type="entry name" value="Ig_V-set"/>
</dbReference>
<comment type="subcellular location">
    <subcellularLocation>
        <location evidence="1">Membrane</location>
        <topology evidence="1">Single-pass type I membrane protein</topology>
    </subcellularLocation>
</comment>